<dbReference type="PANTHER" id="PTHR43791">
    <property type="entry name" value="PERMEASE-RELATED"/>
    <property type="match status" value="1"/>
</dbReference>
<dbReference type="EMBL" id="LK023335">
    <property type="protein sequence ID" value="CDS10315.1"/>
    <property type="molecule type" value="Genomic_DNA"/>
</dbReference>
<evidence type="ECO:0000256" key="3">
    <source>
        <dbReference type="ARBA" id="ARBA00022692"/>
    </source>
</evidence>
<evidence type="ECO:0000313" key="7">
    <source>
        <dbReference type="EMBL" id="CDS10315.1"/>
    </source>
</evidence>
<feature type="transmembrane region" description="Helical" evidence="6">
    <location>
        <begin position="77"/>
        <end position="100"/>
    </location>
</feature>
<dbReference type="Pfam" id="PF07690">
    <property type="entry name" value="MFS_1"/>
    <property type="match status" value="1"/>
</dbReference>
<dbReference type="GO" id="GO:0022857">
    <property type="term" value="F:transmembrane transporter activity"/>
    <property type="evidence" value="ECO:0007669"/>
    <property type="project" value="InterPro"/>
</dbReference>
<dbReference type="Gene3D" id="1.20.1250.20">
    <property type="entry name" value="MFS general substrate transporter like domains"/>
    <property type="match status" value="2"/>
</dbReference>
<feature type="transmembrane region" description="Helical" evidence="6">
    <location>
        <begin position="44"/>
        <end position="65"/>
    </location>
</feature>
<feature type="transmembrane region" description="Helical" evidence="6">
    <location>
        <begin position="19"/>
        <end position="38"/>
    </location>
</feature>
<reference evidence="7" key="1">
    <citation type="journal article" date="2014" name="Genome Announc.">
        <title>De novo whole-genome sequence and genome annotation of Lichtheimia ramosa.</title>
        <authorList>
            <person name="Linde J."/>
            <person name="Schwartze V."/>
            <person name="Binder U."/>
            <person name="Lass-Florl C."/>
            <person name="Voigt K."/>
            <person name="Horn F."/>
        </authorList>
    </citation>
    <scope>NUCLEOTIDE SEQUENCE</scope>
    <source>
        <strain evidence="7">JMRC FSU:6197</strain>
    </source>
</reference>
<keyword evidence="2" id="KW-0813">Transport</keyword>
<sequence length="396" mass="44261">MATQIPNSYLLQRLPTAKYLGTVITFWGVTLGCMALAWNYAQLAAMRIILGALESVTYPGLFLVISILYRRSEQVTFFGLGYISACIAAPVGSLIAYGSGQLYASHTSDIPGWKWCMIILGSFTVLLGSCVFIFLPDKPTSRWLRLKAHEYPIVAARMHDNAAVINRSLQWTQVFESIREPRFYFYVIAVTLANLQNGCLQIFVTMLIKDLGFTGLDATLLLIPLGVFNGIVVYILSKLSRKTGEIHYVGILGTIISLVGAIILCTLPNSPVKLIGVYLAPNVFINVFSQASISSNVSGSTKKILYTNNNIVGYGLGHLLGPLMMVESQQPRYTMPLLGYIIADIISIALIWYIRWSYQQENRRRETMQDAWTSSLSHDDKQDLTDKQDVHFRYKL</sequence>
<dbReference type="InterPro" id="IPR036259">
    <property type="entry name" value="MFS_trans_sf"/>
</dbReference>
<evidence type="ECO:0000256" key="2">
    <source>
        <dbReference type="ARBA" id="ARBA00022448"/>
    </source>
</evidence>
<protein>
    <recommendedName>
        <fullName evidence="8">Major facilitator superfamily (MFS) profile domain-containing protein</fullName>
    </recommendedName>
</protein>
<evidence type="ECO:0000256" key="6">
    <source>
        <dbReference type="SAM" id="Phobius"/>
    </source>
</evidence>
<keyword evidence="3 6" id="KW-0812">Transmembrane</keyword>
<gene>
    <name evidence="7" type="ORF">LRAMOSA02991</name>
</gene>
<feature type="transmembrane region" description="Helical" evidence="6">
    <location>
        <begin position="218"/>
        <end position="236"/>
    </location>
</feature>
<organism evidence="7">
    <name type="scientific">Lichtheimia ramosa</name>
    <dbReference type="NCBI Taxonomy" id="688394"/>
    <lineage>
        <taxon>Eukaryota</taxon>
        <taxon>Fungi</taxon>
        <taxon>Fungi incertae sedis</taxon>
        <taxon>Mucoromycota</taxon>
        <taxon>Mucoromycotina</taxon>
        <taxon>Mucoromycetes</taxon>
        <taxon>Mucorales</taxon>
        <taxon>Lichtheimiaceae</taxon>
        <taxon>Lichtheimia</taxon>
    </lineage>
</organism>
<evidence type="ECO:0000256" key="1">
    <source>
        <dbReference type="ARBA" id="ARBA00004141"/>
    </source>
</evidence>
<feature type="transmembrane region" description="Helical" evidence="6">
    <location>
        <begin position="305"/>
        <end position="325"/>
    </location>
</feature>
<accession>A0A077WSH7</accession>
<feature type="transmembrane region" description="Helical" evidence="6">
    <location>
        <begin position="112"/>
        <end position="135"/>
    </location>
</feature>
<feature type="transmembrane region" description="Helical" evidence="6">
    <location>
        <begin position="337"/>
        <end position="356"/>
    </location>
</feature>
<keyword evidence="4 6" id="KW-1133">Transmembrane helix</keyword>
<dbReference type="GO" id="GO:0016020">
    <property type="term" value="C:membrane"/>
    <property type="evidence" value="ECO:0007669"/>
    <property type="project" value="UniProtKB-SubCell"/>
</dbReference>
<dbReference type="AlphaFoldDB" id="A0A077WSH7"/>
<evidence type="ECO:0008006" key="8">
    <source>
        <dbReference type="Google" id="ProtNLM"/>
    </source>
</evidence>
<evidence type="ECO:0000256" key="4">
    <source>
        <dbReference type="ARBA" id="ARBA00022989"/>
    </source>
</evidence>
<evidence type="ECO:0000256" key="5">
    <source>
        <dbReference type="ARBA" id="ARBA00023136"/>
    </source>
</evidence>
<feature type="transmembrane region" description="Helical" evidence="6">
    <location>
        <begin position="183"/>
        <end position="206"/>
    </location>
</feature>
<feature type="transmembrane region" description="Helical" evidence="6">
    <location>
        <begin position="275"/>
        <end position="293"/>
    </location>
</feature>
<comment type="subcellular location">
    <subcellularLocation>
        <location evidence="1">Membrane</location>
        <topology evidence="1">Multi-pass membrane protein</topology>
    </subcellularLocation>
</comment>
<dbReference type="PANTHER" id="PTHR43791:SF36">
    <property type="entry name" value="TRANSPORTER, PUTATIVE (AFU_ORTHOLOGUE AFUA_6G08340)-RELATED"/>
    <property type="match status" value="1"/>
</dbReference>
<dbReference type="SUPFAM" id="SSF103473">
    <property type="entry name" value="MFS general substrate transporter"/>
    <property type="match status" value="1"/>
</dbReference>
<proteinExistence type="predicted"/>
<name>A0A077WSH7_9FUNG</name>
<dbReference type="OrthoDB" id="6730379at2759"/>
<feature type="transmembrane region" description="Helical" evidence="6">
    <location>
        <begin position="248"/>
        <end position="269"/>
    </location>
</feature>
<dbReference type="InterPro" id="IPR011701">
    <property type="entry name" value="MFS"/>
</dbReference>
<keyword evidence="5 6" id="KW-0472">Membrane</keyword>